<dbReference type="InterPro" id="IPR013087">
    <property type="entry name" value="Znf_C2H2_type"/>
</dbReference>
<feature type="region of interest" description="Disordered" evidence="5">
    <location>
        <begin position="271"/>
        <end position="298"/>
    </location>
</feature>
<evidence type="ECO:0000256" key="4">
    <source>
        <dbReference type="PROSITE-ProRule" id="PRU00042"/>
    </source>
</evidence>
<dbReference type="EMBL" id="JAVFWL010000003">
    <property type="protein sequence ID" value="KAK6741770.1"/>
    <property type="molecule type" value="Genomic_DNA"/>
</dbReference>
<evidence type="ECO:0000313" key="7">
    <source>
        <dbReference type="EMBL" id="KAK6741770.1"/>
    </source>
</evidence>
<keyword evidence="8" id="KW-1185">Reference proteome</keyword>
<feature type="compositionally biased region" description="Basic residues" evidence="5">
    <location>
        <begin position="223"/>
        <end position="235"/>
    </location>
</feature>
<keyword evidence="1" id="KW-0479">Metal-binding</keyword>
<evidence type="ECO:0000256" key="5">
    <source>
        <dbReference type="SAM" id="MobiDB-lite"/>
    </source>
</evidence>
<gene>
    <name evidence="7" type="primary">Necator_chrIII.g10328</name>
    <name evidence="7" type="ORF">RB195_009563</name>
</gene>
<proteinExistence type="predicted"/>
<feature type="region of interest" description="Disordered" evidence="5">
    <location>
        <begin position="217"/>
        <end position="238"/>
    </location>
</feature>
<feature type="compositionally biased region" description="Basic and acidic residues" evidence="5">
    <location>
        <begin position="113"/>
        <end position="122"/>
    </location>
</feature>
<evidence type="ECO:0000313" key="8">
    <source>
        <dbReference type="Proteomes" id="UP001303046"/>
    </source>
</evidence>
<dbReference type="SUPFAM" id="SSF57667">
    <property type="entry name" value="beta-beta-alpha zinc fingers"/>
    <property type="match status" value="2"/>
</dbReference>
<feature type="domain" description="C2H2-type" evidence="6">
    <location>
        <begin position="487"/>
        <end position="516"/>
    </location>
</feature>
<accession>A0ABR1CUF1</accession>
<dbReference type="Gene3D" id="3.30.160.60">
    <property type="entry name" value="Classic Zinc Finger"/>
    <property type="match status" value="3"/>
</dbReference>
<protein>
    <recommendedName>
        <fullName evidence="6">C2H2-type domain-containing protein</fullName>
    </recommendedName>
</protein>
<reference evidence="7 8" key="1">
    <citation type="submission" date="2023-08" db="EMBL/GenBank/DDBJ databases">
        <title>A Necator americanus chromosomal reference genome.</title>
        <authorList>
            <person name="Ilik V."/>
            <person name="Petrzelkova K.J."/>
            <person name="Pardy F."/>
            <person name="Fuh T."/>
            <person name="Niatou-Singa F.S."/>
            <person name="Gouil Q."/>
            <person name="Baker L."/>
            <person name="Ritchie M.E."/>
            <person name="Jex A.R."/>
            <person name="Gazzola D."/>
            <person name="Li H."/>
            <person name="Toshio Fujiwara R."/>
            <person name="Zhan B."/>
            <person name="Aroian R.V."/>
            <person name="Pafco B."/>
            <person name="Schwarz E.M."/>
        </authorList>
    </citation>
    <scope>NUCLEOTIDE SEQUENCE [LARGE SCALE GENOMIC DNA]</scope>
    <source>
        <strain evidence="7 8">Aroian</strain>
        <tissue evidence="7">Whole animal</tissue>
    </source>
</reference>
<dbReference type="Pfam" id="PF00096">
    <property type="entry name" value="zf-C2H2"/>
    <property type="match status" value="2"/>
</dbReference>
<feature type="region of interest" description="Disordered" evidence="5">
    <location>
        <begin position="112"/>
        <end position="136"/>
    </location>
</feature>
<evidence type="ECO:0000256" key="1">
    <source>
        <dbReference type="ARBA" id="ARBA00022723"/>
    </source>
</evidence>
<dbReference type="PANTHER" id="PTHR23235:SF156">
    <property type="entry name" value="KRUPPEL-LIKE FACTOR 18"/>
    <property type="match status" value="1"/>
</dbReference>
<feature type="domain" description="C2H2-type" evidence="6">
    <location>
        <begin position="457"/>
        <end position="486"/>
    </location>
</feature>
<feature type="compositionally biased region" description="Polar residues" evidence="5">
    <location>
        <begin position="271"/>
        <end position="280"/>
    </location>
</feature>
<evidence type="ECO:0000256" key="2">
    <source>
        <dbReference type="ARBA" id="ARBA00022771"/>
    </source>
</evidence>
<dbReference type="InterPro" id="IPR036236">
    <property type="entry name" value="Znf_C2H2_sf"/>
</dbReference>
<evidence type="ECO:0000256" key="3">
    <source>
        <dbReference type="ARBA" id="ARBA00022833"/>
    </source>
</evidence>
<feature type="compositionally biased region" description="Polar residues" evidence="5">
    <location>
        <begin position="123"/>
        <end position="133"/>
    </location>
</feature>
<keyword evidence="2 4" id="KW-0863">Zinc-finger</keyword>
<keyword evidence="3" id="KW-0862">Zinc</keyword>
<feature type="domain" description="C2H2-type" evidence="6">
    <location>
        <begin position="517"/>
        <end position="540"/>
    </location>
</feature>
<dbReference type="PANTHER" id="PTHR23235">
    <property type="entry name" value="KRUEPPEL-LIKE TRANSCRIPTION FACTOR"/>
    <property type="match status" value="1"/>
</dbReference>
<dbReference type="Proteomes" id="UP001303046">
    <property type="component" value="Unassembled WGS sequence"/>
</dbReference>
<evidence type="ECO:0000259" key="6">
    <source>
        <dbReference type="PROSITE" id="PS50157"/>
    </source>
</evidence>
<name>A0ABR1CUF1_NECAM</name>
<dbReference type="PROSITE" id="PS50157">
    <property type="entry name" value="ZINC_FINGER_C2H2_2"/>
    <property type="match status" value="3"/>
</dbReference>
<organism evidence="7 8">
    <name type="scientific">Necator americanus</name>
    <name type="common">Human hookworm</name>
    <dbReference type="NCBI Taxonomy" id="51031"/>
    <lineage>
        <taxon>Eukaryota</taxon>
        <taxon>Metazoa</taxon>
        <taxon>Ecdysozoa</taxon>
        <taxon>Nematoda</taxon>
        <taxon>Chromadorea</taxon>
        <taxon>Rhabditida</taxon>
        <taxon>Rhabditina</taxon>
        <taxon>Rhabditomorpha</taxon>
        <taxon>Strongyloidea</taxon>
        <taxon>Ancylostomatidae</taxon>
        <taxon>Bunostominae</taxon>
        <taxon>Necator</taxon>
    </lineage>
</organism>
<feature type="region of interest" description="Disordered" evidence="5">
    <location>
        <begin position="423"/>
        <end position="456"/>
    </location>
</feature>
<comment type="caution">
    <text evidence="7">The sequence shown here is derived from an EMBL/GenBank/DDBJ whole genome shotgun (WGS) entry which is preliminary data.</text>
</comment>
<dbReference type="PROSITE" id="PS00028">
    <property type="entry name" value="ZINC_FINGER_C2H2_1"/>
    <property type="match status" value="3"/>
</dbReference>
<dbReference type="SMART" id="SM00355">
    <property type="entry name" value="ZnF_C2H2"/>
    <property type="match status" value="3"/>
</dbReference>
<sequence>MFNNESFSSSVSTTSSTSSSHFSVENVVHFPNKPRLSIDATARATNAIRLSPGFLEAVATCSKDDDVSRRIHEATRRYNHFGAEVFARFREELGSGPKTYERLRQNSVRRRLTKVDSNDDSGRATTSSDTSSVCDFPGDDEPTAFLPYRSRLPPFGSSQSVYDPKDISSISARLEHIKNEFFAGNDKPFSSMSGFQTPTTALGAAMQDLNMKSAFAPVSPKSRPTHHRGMPHKSGYRISDLLHDDPVFRKSEEFSSTEKVHRVPIKLVQASSTQDLSSSRGRYHFGPLNEQQEHDIGPVSEQQETPILEDQDMDSPTSPLAKHARTLSYPLTINVDTQSVTSDLPSSISSSVNSFIYHGLNQEELKKQLEELTAASCRAVAPDASGNINPDKIRDQIEVVKRQLDVFQQLMADAKGELDMARMEEESQDSAAVDDMCEPSPSSSHTDSESPRDRRLHHCTHPHCGKVYTKSSHLKAHYRTHTGEKPYSCPWPGCEWRFARSDELTRHYRKHTGDRPFKCAQCSRAFSRSDHLSLHMKRHF</sequence>